<dbReference type="PANTHER" id="PTHR22916:SF3">
    <property type="entry name" value="UDP-GLCNAC:BETAGAL BETA-1,3-N-ACETYLGLUCOSAMINYLTRANSFERASE-LIKE PROTEIN 1"/>
    <property type="match status" value="1"/>
</dbReference>
<dbReference type="RefSeq" id="WP_102375002.1">
    <property type="nucleotide sequence ID" value="NZ_JBBNOP010000005.1"/>
</dbReference>
<sequence>MSKLLTVAMPCYNVETYLERGLSSFADPRFSDDVEVLIVNDGSTDSTKEIAERFVAAYPSIFRLIDKENGGHGSGINAGIAHATGKYFRIVDGDDWVATENLVLLLERLRGIDSDIVVDERREVDMSSMEGDVIRFPDYIETDRELRFEDVCNERDTESSITIHTLTTKTELLRKRGIRIREGIFYVDYEYIVKATSFANTVTFLPIELYQYLVGNANQSVAAENWVKRYAHHETVVREMLLFAESDGFSEPVGRYVTRKAQLIVNTHYNVLLIFDKDRKRGMRRAREFRLWLEKSHPRFAALTARRYRQAAVLHYLGVDADKLARIKGR</sequence>
<evidence type="ECO:0000259" key="1">
    <source>
        <dbReference type="Pfam" id="PF00535"/>
    </source>
</evidence>
<accession>A0ABV1JCE5</accession>
<keyword evidence="2" id="KW-0808">Transferase</keyword>
<protein>
    <submittedName>
        <fullName evidence="2">Glycosyltransferase family 2 protein</fullName>
        <ecNumber evidence="2">2.4.-.-</ecNumber>
    </submittedName>
</protein>
<keyword evidence="2" id="KW-0328">Glycosyltransferase</keyword>
<name>A0ABV1JCE5_9ACTN</name>
<reference evidence="2 3" key="1">
    <citation type="submission" date="2024-04" db="EMBL/GenBank/DDBJ databases">
        <title>Human intestinal bacterial collection.</title>
        <authorList>
            <person name="Pauvert C."/>
            <person name="Hitch T.C.A."/>
            <person name="Clavel T."/>
        </authorList>
    </citation>
    <scope>NUCLEOTIDE SEQUENCE [LARGE SCALE GENOMIC DNA]</scope>
    <source>
        <strain evidence="2 3">CLA-KB-H42</strain>
    </source>
</reference>
<dbReference type="EMBL" id="JBBNOP010000005">
    <property type="protein sequence ID" value="MEQ3362754.1"/>
    <property type="molecule type" value="Genomic_DNA"/>
</dbReference>
<comment type="caution">
    <text evidence="2">The sequence shown here is derived from an EMBL/GenBank/DDBJ whole genome shotgun (WGS) entry which is preliminary data.</text>
</comment>
<dbReference type="InterPro" id="IPR029044">
    <property type="entry name" value="Nucleotide-diphossugar_trans"/>
</dbReference>
<evidence type="ECO:0000313" key="3">
    <source>
        <dbReference type="Proteomes" id="UP001487305"/>
    </source>
</evidence>
<dbReference type="InterPro" id="IPR001173">
    <property type="entry name" value="Glyco_trans_2-like"/>
</dbReference>
<dbReference type="SUPFAM" id="SSF53448">
    <property type="entry name" value="Nucleotide-diphospho-sugar transferases"/>
    <property type="match status" value="1"/>
</dbReference>
<organism evidence="2 3">
    <name type="scientific">Raoultibacter massiliensis</name>
    <dbReference type="NCBI Taxonomy" id="1852371"/>
    <lineage>
        <taxon>Bacteria</taxon>
        <taxon>Bacillati</taxon>
        <taxon>Actinomycetota</taxon>
        <taxon>Coriobacteriia</taxon>
        <taxon>Eggerthellales</taxon>
        <taxon>Eggerthellaceae</taxon>
        <taxon>Raoultibacter</taxon>
    </lineage>
</organism>
<dbReference type="CDD" id="cd00761">
    <property type="entry name" value="Glyco_tranf_GTA_type"/>
    <property type="match status" value="1"/>
</dbReference>
<dbReference type="Pfam" id="PF00535">
    <property type="entry name" value="Glycos_transf_2"/>
    <property type="match status" value="1"/>
</dbReference>
<dbReference type="EC" id="2.4.-.-" evidence="2"/>
<gene>
    <name evidence="2" type="ORF">AAA083_07175</name>
</gene>
<dbReference type="Proteomes" id="UP001487305">
    <property type="component" value="Unassembled WGS sequence"/>
</dbReference>
<keyword evidence="3" id="KW-1185">Reference proteome</keyword>
<feature type="domain" description="Glycosyltransferase 2-like" evidence="1">
    <location>
        <begin position="6"/>
        <end position="130"/>
    </location>
</feature>
<dbReference type="PANTHER" id="PTHR22916">
    <property type="entry name" value="GLYCOSYLTRANSFERASE"/>
    <property type="match status" value="1"/>
</dbReference>
<dbReference type="GO" id="GO:0016757">
    <property type="term" value="F:glycosyltransferase activity"/>
    <property type="evidence" value="ECO:0007669"/>
    <property type="project" value="UniProtKB-KW"/>
</dbReference>
<proteinExistence type="predicted"/>
<evidence type="ECO:0000313" key="2">
    <source>
        <dbReference type="EMBL" id="MEQ3362754.1"/>
    </source>
</evidence>
<dbReference type="Gene3D" id="3.90.550.10">
    <property type="entry name" value="Spore Coat Polysaccharide Biosynthesis Protein SpsA, Chain A"/>
    <property type="match status" value="1"/>
</dbReference>